<evidence type="ECO:0000256" key="4">
    <source>
        <dbReference type="ARBA" id="ARBA00022475"/>
    </source>
</evidence>
<evidence type="ECO:0000256" key="3">
    <source>
        <dbReference type="ARBA" id="ARBA00022448"/>
    </source>
</evidence>
<sequence length="279" mass="30735">MKSFKLDWLILPIVGMFIVLAGWQLLAGKKITTKDQEGNILTEERQGLVPALPNIGETWTSSKPYIVEPMAKRGELDQGMLKFTLMSLGLVAVGYAIALIVGVPIGFWLGLSPTFAKMFDPIIQVLRPVSPLAWLPLGYIMFMEAGKDTGTLAALFTIAICSMWPTVLNTAVGVRAVPQDYLNVGRVLKLSKTKTLFKILIPATLPYMFTGFRLSLGIAWLVIVAAEMLTGRPGVGGFLWQEYNSLIYEHIILSIITIGVVGFILDRLMSVVEKRFKTA</sequence>
<dbReference type="SUPFAM" id="SSF161098">
    <property type="entry name" value="MetI-like"/>
    <property type="match status" value="1"/>
</dbReference>
<evidence type="ECO:0000313" key="13">
    <source>
        <dbReference type="Proteomes" id="UP000217265"/>
    </source>
</evidence>
<dbReference type="PANTHER" id="PTHR30151">
    <property type="entry name" value="ALKANE SULFONATE ABC TRANSPORTER-RELATED, MEMBRANE SUBUNIT"/>
    <property type="match status" value="1"/>
</dbReference>
<feature type="transmembrane region" description="Helical" evidence="10">
    <location>
        <begin position="152"/>
        <end position="178"/>
    </location>
</feature>
<keyword evidence="6 10" id="KW-0812">Transmembrane</keyword>
<gene>
    <name evidence="12" type="primary">ntrB</name>
    <name evidence="12" type="ORF">CMV30_00375</name>
</gene>
<comment type="similarity">
    <text evidence="10">Belongs to the binding-protein-dependent transport system permease family.</text>
</comment>
<dbReference type="KEGG" id="vbh:CMV30_00375"/>
<dbReference type="GO" id="GO:0015112">
    <property type="term" value="F:nitrate transmembrane transporter activity"/>
    <property type="evidence" value="ECO:0007669"/>
    <property type="project" value="InterPro"/>
</dbReference>
<evidence type="ECO:0000256" key="7">
    <source>
        <dbReference type="ARBA" id="ARBA00022989"/>
    </source>
</evidence>
<keyword evidence="4" id="KW-1003">Cell membrane</keyword>
<dbReference type="EMBL" id="CP023344">
    <property type="protein sequence ID" value="ATC62554.1"/>
    <property type="molecule type" value="Genomic_DNA"/>
</dbReference>
<keyword evidence="7 10" id="KW-1133">Transmembrane helix</keyword>
<feature type="transmembrane region" description="Helical" evidence="10">
    <location>
        <begin position="83"/>
        <end position="109"/>
    </location>
</feature>
<proteinExistence type="inferred from homology"/>
<dbReference type="Gene3D" id="1.10.3720.10">
    <property type="entry name" value="MetI-like"/>
    <property type="match status" value="1"/>
</dbReference>
<dbReference type="GO" id="GO:0006811">
    <property type="term" value="P:monoatomic ion transport"/>
    <property type="evidence" value="ECO:0007669"/>
    <property type="project" value="UniProtKB-KW"/>
</dbReference>
<keyword evidence="5" id="KW-0997">Cell inner membrane</keyword>
<reference evidence="12 13" key="1">
    <citation type="submission" date="2017-09" db="EMBL/GenBank/DDBJ databases">
        <title>Complete genome sequence of Verrucomicrobial strain HZ-65, isolated from freshwater.</title>
        <authorList>
            <person name="Choi A."/>
        </authorList>
    </citation>
    <scope>NUCLEOTIDE SEQUENCE [LARGE SCALE GENOMIC DNA]</scope>
    <source>
        <strain evidence="12 13">HZ-65</strain>
    </source>
</reference>
<protein>
    <submittedName>
        <fullName evidence="12">Nitrate ABC transporter, permease protein</fullName>
    </submittedName>
</protein>
<dbReference type="CDD" id="cd06261">
    <property type="entry name" value="TM_PBP2"/>
    <property type="match status" value="1"/>
</dbReference>
<keyword evidence="8" id="KW-0406">Ion transport</keyword>
<evidence type="ECO:0000256" key="10">
    <source>
        <dbReference type="RuleBase" id="RU363032"/>
    </source>
</evidence>
<feature type="domain" description="ABC transmembrane type-1" evidence="11">
    <location>
        <begin position="84"/>
        <end position="269"/>
    </location>
</feature>
<evidence type="ECO:0000256" key="6">
    <source>
        <dbReference type="ARBA" id="ARBA00022692"/>
    </source>
</evidence>
<evidence type="ECO:0000256" key="9">
    <source>
        <dbReference type="ARBA" id="ARBA00023136"/>
    </source>
</evidence>
<dbReference type="GO" id="GO:0005886">
    <property type="term" value="C:plasma membrane"/>
    <property type="evidence" value="ECO:0007669"/>
    <property type="project" value="UniProtKB-SubCell"/>
</dbReference>
<evidence type="ECO:0000256" key="8">
    <source>
        <dbReference type="ARBA" id="ARBA00023065"/>
    </source>
</evidence>
<dbReference type="InterPro" id="IPR035906">
    <property type="entry name" value="MetI-like_sf"/>
</dbReference>
<feature type="transmembrane region" description="Helical" evidence="10">
    <location>
        <begin position="6"/>
        <end position="26"/>
    </location>
</feature>
<keyword evidence="9 10" id="KW-0472">Membrane</keyword>
<evidence type="ECO:0000259" key="11">
    <source>
        <dbReference type="PROSITE" id="PS50928"/>
    </source>
</evidence>
<evidence type="ECO:0000256" key="5">
    <source>
        <dbReference type="ARBA" id="ARBA00022519"/>
    </source>
</evidence>
<dbReference type="OrthoDB" id="9804353at2"/>
<keyword evidence="3 10" id="KW-0813">Transport</keyword>
<dbReference type="PROSITE" id="PS50928">
    <property type="entry name" value="ABC_TM1"/>
    <property type="match status" value="1"/>
</dbReference>
<dbReference type="AlphaFoldDB" id="A0A290Q228"/>
<keyword evidence="13" id="KW-1185">Reference proteome</keyword>
<feature type="transmembrane region" description="Helical" evidence="10">
    <location>
        <begin position="246"/>
        <end position="265"/>
    </location>
</feature>
<dbReference type="Proteomes" id="UP000217265">
    <property type="component" value="Chromosome"/>
</dbReference>
<dbReference type="InterPro" id="IPR000515">
    <property type="entry name" value="MetI-like"/>
</dbReference>
<dbReference type="RefSeq" id="WP_096054189.1">
    <property type="nucleotide sequence ID" value="NZ_CP023344.1"/>
</dbReference>
<dbReference type="PANTHER" id="PTHR30151:SF7">
    <property type="entry name" value="NITRATE IMPORT PERMEASE PROTEIN NRTB"/>
    <property type="match status" value="1"/>
</dbReference>
<dbReference type="InterPro" id="IPR005889">
    <property type="entry name" value="NtrB"/>
</dbReference>
<evidence type="ECO:0000256" key="1">
    <source>
        <dbReference type="ARBA" id="ARBA00004533"/>
    </source>
</evidence>
<name>A0A290Q228_9BACT</name>
<dbReference type="NCBIfam" id="TIGR01183">
    <property type="entry name" value="ntrB"/>
    <property type="match status" value="1"/>
</dbReference>
<evidence type="ECO:0000256" key="2">
    <source>
        <dbReference type="ARBA" id="ARBA00004651"/>
    </source>
</evidence>
<accession>A0A290Q228</accession>
<comment type="subcellular location">
    <subcellularLocation>
        <location evidence="1">Cell inner membrane</location>
    </subcellularLocation>
    <subcellularLocation>
        <location evidence="2 10">Cell membrane</location>
        <topology evidence="2 10">Multi-pass membrane protein</topology>
    </subcellularLocation>
</comment>
<evidence type="ECO:0000313" key="12">
    <source>
        <dbReference type="EMBL" id="ATC62554.1"/>
    </source>
</evidence>
<feature type="transmembrane region" description="Helical" evidence="10">
    <location>
        <begin position="199"/>
        <end position="226"/>
    </location>
</feature>
<organism evidence="12 13">
    <name type="scientific">Nibricoccus aquaticus</name>
    <dbReference type="NCBI Taxonomy" id="2576891"/>
    <lineage>
        <taxon>Bacteria</taxon>
        <taxon>Pseudomonadati</taxon>
        <taxon>Verrucomicrobiota</taxon>
        <taxon>Opitutia</taxon>
        <taxon>Opitutales</taxon>
        <taxon>Opitutaceae</taxon>
        <taxon>Nibricoccus</taxon>
    </lineage>
</organism>
<dbReference type="Pfam" id="PF00528">
    <property type="entry name" value="BPD_transp_1"/>
    <property type="match status" value="1"/>
</dbReference>